<evidence type="ECO:0000313" key="1">
    <source>
        <dbReference type="EnsemblMetazoa" id="Aqu2.1.43664_001"/>
    </source>
</evidence>
<dbReference type="InParanoid" id="A0A1X7VUX3"/>
<organism evidence="1">
    <name type="scientific">Amphimedon queenslandica</name>
    <name type="common">Sponge</name>
    <dbReference type="NCBI Taxonomy" id="400682"/>
    <lineage>
        <taxon>Eukaryota</taxon>
        <taxon>Metazoa</taxon>
        <taxon>Porifera</taxon>
        <taxon>Demospongiae</taxon>
        <taxon>Heteroscleromorpha</taxon>
        <taxon>Haplosclerida</taxon>
        <taxon>Niphatidae</taxon>
        <taxon>Amphimedon</taxon>
    </lineage>
</organism>
<proteinExistence type="predicted"/>
<sequence>MNNKLIYKTKQQKTYGLKNIIYIDHTKRQRTQINDMYICTHSKSEEL</sequence>
<dbReference type="EnsemblMetazoa" id="Aqu2.1.43664_001">
    <property type="protein sequence ID" value="Aqu2.1.43664_001"/>
    <property type="gene ID" value="Aqu2.1.43664"/>
</dbReference>
<dbReference type="AlphaFoldDB" id="A0A1X7VUX3"/>
<reference evidence="1" key="1">
    <citation type="submission" date="2017-05" db="UniProtKB">
        <authorList>
            <consortium name="EnsemblMetazoa"/>
        </authorList>
    </citation>
    <scope>IDENTIFICATION</scope>
</reference>
<accession>A0A1X7VUX3</accession>
<protein>
    <submittedName>
        <fullName evidence="1">Uncharacterized protein</fullName>
    </submittedName>
</protein>
<name>A0A1X7VUX3_AMPQE</name>